<feature type="domain" description="SIS" evidence="5">
    <location>
        <begin position="132"/>
        <end position="272"/>
    </location>
</feature>
<dbReference type="Proteomes" id="UP001209083">
    <property type="component" value="Chromosome"/>
</dbReference>
<evidence type="ECO:0000256" key="3">
    <source>
        <dbReference type="ARBA" id="ARBA00023163"/>
    </source>
</evidence>
<dbReference type="InterPro" id="IPR035472">
    <property type="entry name" value="RpiR-like_SIS"/>
</dbReference>
<evidence type="ECO:0000256" key="2">
    <source>
        <dbReference type="ARBA" id="ARBA00023125"/>
    </source>
</evidence>
<gene>
    <name evidence="6" type="ORF">LWF01_00750</name>
</gene>
<dbReference type="Gene3D" id="3.40.50.10490">
    <property type="entry name" value="Glucose-6-phosphate isomerase like protein, domain 1"/>
    <property type="match status" value="1"/>
</dbReference>
<proteinExistence type="predicted"/>
<evidence type="ECO:0000259" key="5">
    <source>
        <dbReference type="PROSITE" id="PS51464"/>
    </source>
</evidence>
<protein>
    <submittedName>
        <fullName evidence="6">MurR/RpiR family transcriptional regulator</fullName>
    </submittedName>
</protein>
<dbReference type="SUPFAM" id="SSF46689">
    <property type="entry name" value="Homeodomain-like"/>
    <property type="match status" value="1"/>
</dbReference>
<dbReference type="SUPFAM" id="SSF53697">
    <property type="entry name" value="SIS domain"/>
    <property type="match status" value="1"/>
</dbReference>
<dbReference type="Pfam" id="PF01380">
    <property type="entry name" value="SIS"/>
    <property type="match status" value="1"/>
</dbReference>
<dbReference type="PROSITE" id="PS51464">
    <property type="entry name" value="SIS"/>
    <property type="match status" value="1"/>
</dbReference>
<dbReference type="InterPro" id="IPR009057">
    <property type="entry name" value="Homeodomain-like_sf"/>
</dbReference>
<name>A0ABY8QVE3_9MICO</name>
<dbReference type="CDD" id="cd05013">
    <property type="entry name" value="SIS_RpiR"/>
    <property type="match status" value="1"/>
</dbReference>
<dbReference type="Gene3D" id="1.10.10.10">
    <property type="entry name" value="Winged helix-like DNA-binding domain superfamily/Winged helix DNA-binding domain"/>
    <property type="match status" value="1"/>
</dbReference>
<keyword evidence="3" id="KW-0804">Transcription</keyword>
<feature type="domain" description="HTH rpiR-type" evidence="4">
    <location>
        <begin position="6"/>
        <end position="82"/>
    </location>
</feature>
<dbReference type="RefSeq" id="WP_349639128.1">
    <property type="nucleotide sequence ID" value="NZ_CP090958.1"/>
</dbReference>
<dbReference type="InterPro" id="IPR047640">
    <property type="entry name" value="RpiR-like"/>
</dbReference>
<evidence type="ECO:0000313" key="7">
    <source>
        <dbReference type="Proteomes" id="UP001209083"/>
    </source>
</evidence>
<sequence>MAGSPMGIVNKIQAQLPDMTKAMARIGEFLLTQPEAVLRMTIMELAVASGSSPATVTRFCRQVGYEGYSDFRVAIAADAGRSAARESWAQDIGADFGPDDAAPEVLRNLLNSHLKTLQDTAAQLDLAAMTEVAKAAASARHIDIYGIGGSSLVGSELQARLYRIGINAFHWDEVHGGLTSAAMLDEGCLAFAISNTGRTKQTIEMLQEAKSAGATTVVLTNHPSSPLAIEADYAITTAVSERYLPPDDLSCKHAQMFLIDLLYLFIAQIDFPRTSTLLATTARAVSRHRQPRRYESGGS</sequence>
<keyword evidence="1" id="KW-0805">Transcription regulation</keyword>
<dbReference type="InterPro" id="IPR046348">
    <property type="entry name" value="SIS_dom_sf"/>
</dbReference>
<dbReference type="PANTHER" id="PTHR30514:SF1">
    <property type="entry name" value="HTH-TYPE TRANSCRIPTIONAL REGULATOR HEXR-RELATED"/>
    <property type="match status" value="1"/>
</dbReference>
<evidence type="ECO:0000259" key="4">
    <source>
        <dbReference type="PROSITE" id="PS51071"/>
    </source>
</evidence>
<dbReference type="InterPro" id="IPR036388">
    <property type="entry name" value="WH-like_DNA-bd_sf"/>
</dbReference>
<keyword evidence="7" id="KW-1185">Reference proteome</keyword>
<dbReference type="InterPro" id="IPR001347">
    <property type="entry name" value="SIS_dom"/>
</dbReference>
<keyword evidence="2" id="KW-0238">DNA-binding</keyword>
<dbReference type="InterPro" id="IPR000281">
    <property type="entry name" value="HTH_RpiR"/>
</dbReference>
<dbReference type="Pfam" id="PF01418">
    <property type="entry name" value="HTH_6"/>
    <property type="match status" value="1"/>
</dbReference>
<organism evidence="6 7">
    <name type="scientific">Saxibacter everestensis</name>
    <dbReference type="NCBI Taxonomy" id="2909229"/>
    <lineage>
        <taxon>Bacteria</taxon>
        <taxon>Bacillati</taxon>
        <taxon>Actinomycetota</taxon>
        <taxon>Actinomycetes</taxon>
        <taxon>Micrococcales</taxon>
        <taxon>Brevibacteriaceae</taxon>
        <taxon>Saxibacter</taxon>
    </lineage>
</organism>
<evidence type="ECO:0000313" key="6">
    <source>
        <dbReference type="EMBL" id="WGW12329.1"/>
    </source>
</evidence>
<reference evidence="6 7" key="1">
    <citation type="submission" date="2023-05" db="EMBL/GenBank/DDBJ databases">
        <title>Lithophilousrod everest ZFBP1038 complete genpme.</title>
        <authorList>
            <person name="Tian M."/>
        </authorList>
    </citation>
    <scope>NUCLEOTIDE SEQUENCE [LARGE SCALE GENOMIC DNA]</scope>
    <source>
        <strain evidence="6 7">ZFBP1038</strain>
    </source>
</reference>
<dbReference type="PANTHER" id="PTHR30514">
    <property type="entry name" value="GLUCOKINASE"/>
    <property type="match status" value="1"/>
</dbReference>
<accession>A0ABY8QVE3</accession>
<dbReference type="EMBL" id="CP090958">
    <property type="protein sequence ID" value="WGW12329.1"/>
    <property type="molecule type" value="Genomic_DNA"/>
</dbReference>
<evidence type="ECO:0000256" key="1">
    <source>
        <dbReference type="ARBA" id="ARBA00023015"/>
    </source>
</evidence>
<dbReference type="PROSITE" id="PS51071">
    <property type="entry name" value="HTH_RPIR"/>
    <property type="match status" value="1"/>
</dbReference>